<proteinExistence type="predicted"/>
<dbReference type="AlphaFoldDB" id="A0A179ENQ3"/>
<organism evidence="1 2">
    <name type="scientific">Enterococcus thailandicus</name>
    <dbReference type="NCBI Taxonomy" id="417368"/>
    <lineage>
        <taxon>Bacteria</taxon>
        <taxon>Bacillati</taxon>
        <taxon>Bacillota</taxon>
        <taxon>Bacilli</taxon>
        <taxon>Lactobacillales</taxon>
        <taxon>Enterococcaceae</taxon>
        <taxon>Enterococcus</taxon>
    </lineage>
</organism>
<gene>
    <name evidence="1" type="ORF">A6E74_10885</name>
</gene>
<dbReference type="RefSeq" id="WP_067485178.1">
    <property type="nucleotide sequence ID" value="NZ_LWMN01000017.1"/>
</dbReference>
<evidence type="ECO:0000313" key="2">
    <source>
        <dbReference type="Proteomes" id="UP000078516"/>
    </source>
</evidence>
<keyword evidence="2" id="KW-1185">Reference proteome</keyword>
<evidence type="ECO:0008006" key="3">
    <source>
        <dbReference type="Google" id="ProtNLM"/>
    </source>
</evidence>
<comment type="caution">
    <text evidence="1">The sequence shown here is derived from an EMBL/GenBank/DDBJ whole genome shotgun (WGS) entry which is preliminary data.</text>
</comment>
<name>A0A179ENQ3_ENTTH</name>
<accession>A0A179ENQ3</accession>
<reference evidence="1 2" key="1">
    <citation type="submission" date="2016-04" db="EMBL/GenBank/DDBJ databases">
        <title>Draft genome of an Enterococcus thailandicus strain isolated from bovine feces.</title>
        <authorList>
            <person name="Beukers A.G."/>
            <person name="Zaheer R."/>
            <person name="Goji N."/>
            <person name="Cook S.R."/>
            <person name="Amoako K."/>
            <person name="Chaves A.V."/>
            <person name="Ward M.P."/>
            <person name="Mcallister T.A."/>
        </authorList>
    </citation>
    <scope>NUCLEOTIDE SEQUENCE [LARGE SCALE GENOMIC DNA]</scope>
    <source>
        <strain evidence="1 2">F0711D 46</strain>
    </source>
</reference>
<dbReference type="EMBL" id="LWMN01000017">
    <property type="protein sequence ID" value="OAQ54871.1"/>
    <property type="molecule type" value="Genomic_DNA"/>
</dbReference>
<protein>
    <recommendedName>
        <fullName evidence="3">Bacteriophage abortive infection AbiH</fullName>
    </recommendedName>
</protein>
<dbReference type="Proteomes" id="UP000078516">
    <property type="component" value="Unassembled WGS sequence"/>
</dbReference>
<dbReference type="InterPro" id="IPR025935">
    <property type="entry name" value="AbiH"/>
</dbReference>
<dbReference type="Pfam" id="PF14253">
    <property type="entry name" value="AbiH"/>
    <property type="match status" value="1"/>
</dbReference>
<sequence length="411" mass="48123">MSETKLIVLGNGFDLACGLNSRYADFFKERIPNEVAQSLTLAWQNFNEVFRQPKSINTSNINFETIFDARGRYLENRGRNSLTTPKFNLDKQLLENIKTAKLSFWDIVLFYFQEFEDKNLEDVKWQDIESRMLDFLTKDITGKPQLNKLLNDTQDGRLDKINWFCLHITALISDRHIQYEGENFLQYVYDELVLFEQAFVKFINSELTNNPSYHPQALDLLLKMTGEKDRLTLIESPHKIMSFNYTAPLKGIDITNVHGTLKSGKIIFGIDQEKIDVDDAVFRFTKTFRQMTETPISKKNGQSILPRKEELREIVFFGHSLSPLDYSYFQTLFDYYNLYDSDVKLIFFYKVYTGTTSLNMELDLSEKISKMLREYALSMDNEKKGKNSMHKLLLEKRLNIEEAPLFQIVSN</sequence>
<evidence type="ECO:0000313" key="1">
    <source>
        <dbReference type="EMBL" id="OAQ54871.1"/>
    </source>
</evidence>